<organism evidence="1 2">
    <name type="scientific">Streptomyces agglomeratus</name>
    <dbReference type="NCBI Taxonomy" id="285458"/>
    <lineage>
        <taxon>Bacteria</taxon>
        <taxon>Bacillati</taxon>
        <taxon>Actinomycetota</taxon>
        <taxon>Actinomycetes</taxon>
        <taxon>Kitasatosporales</taxon>
        <taxon>Streptomycetaceae</taxon>
        <taxon>Streptomyces</taxon>
    </lineage>
</organism>
<dbReference type="OrthoDB" id="4316615at2"/>
<evidence type="ECO:0000313" key="2">
    <source>
        <dbReference type="Proteomes" id="UP000095759"/>
    </source>
</evidence>
<sequence length="62" mass="6576">MDWFTDLGNFSALMPDAPALAFDFALNGANPDLVGYGLAYGLQSSSTPIDVYAPDEPTFSEA</sequence>
<gene>
    <name evidence="1" type="ORF">AS594_07080</name>
</gene>
<evidence type="ECO:0000313" key="1">
    <source>
        <dbReference type="EMBL" id="OEJ24285.1"/>
    </source>
</evidence>
<dbReference type="AlphaFoldDB" id="A0A1E5P433"/>
<reference evidence="1 2" key="1">
    <citation type="submission" date="2016-08" db="EMBL/GenBank/DDBJ databases">
        <title>Complete genome sequence of Streptomyces agglomeratus strain 6-3-2, a novel anti-MRSA actinomycete isolated from Wuli of Tebit, China.</title>
        <authorList>
            <person name="Chen X."/>
        </authorList>
    </citation>
    <scope>NUCLEOTIDE SEQUENCE [LARGE SCALE GENOMIC DNA]</scope>
    <source>
        <strain evidence="1 2">6-3-2</strain>
    </source>
</reference>
<dbReference type="RefSeq" id="WP_069935012.1">
    <property type="nucleotide sequence ID" value="NZ_MEHJ01000001.1"/>
</dbReference>
<keyword evidence="2" id="KW-1185">Reference proteome</keyword>
<name>A0A1E5P433_9ACTN</name>
<protein>
    <submittedName>
        <fullName evidence="1">Uncharacterized protein</fullName>
    </submittedName>
</protein>
<dbReference type="EMBL" id="MEHJ01000001">
    <property type="protein sequence ID" value="OEJ24285.1"/>
    <property type="molecule type" value="Genomic_DNA"/>
</dbReference>
<comment type="caution">
    <text evidence="1">The sequence shown here is derived from an EMBL/GenBank/DDBJ whole genome shotgun (WGS) entry which is preliminary data.</text>
</comment>
<accession>A0A1E5P433</accession>
<dbReference type="Proteomes" id="UP000095759">
    <property type="component" value="Unassembled WGS sequence"/>
</dbReference>
<proteinExistence type="predicted"/>